<dbReference type="Proteomes" id="UP000006898">
    <property type="component" value="Chromosome"/>
</dbReference>
<dbReference type="InterPro" id="IPR002761">
    <property type="entry name" value="Diphthami_syn_dom"/>
</dbReference>
<evidence type="ECO:0000313" key="3">
    <source>
        <dbReference type="Proteomes" id="UP000006898"/>
    </source>
</evidence>
<dbReference type="SUPFAM" id="SSF52402">
    <property type="entry name" value="Adenine nucleotide alpha hydrolases-like"/>
    <property type="match status" value="1"/>
</dbReference>
<reference evidence="2 3" key="1">
    <citation type="journal article" date="2010" name="Nature">
        <title>Nitrite-driven anaerobic methane oxidation by oxygenic bacteria.</title>
        <authorList>
            <person name="Ettwig K.F."/>
            <person name="Butler M.K."/>
            <person name="Le Paslier D."/>
            <person name="Pelletier E."/>
            <person name="Mangenot S."/>
            <person name="Kuypers M.M.M."/>
            <person name="Schreiber F."/>
            <person name="Dutilh B.E."/>
            <person name="Zedelius J."/>
            <person name="de Beer D."/>
            <person name="Gloerich J."/>
            <person name="Wessels H.J.C.T."/>
            <person name="van Allen T."/>
            <person name="Luesken F."/>
            <person name="Wu M."/>
            <person name="van de Pas-Schoonen K.T."/>
            <person name="Op den Camp H.J.M."/>
            <person name="Janssen-Megens E.M."/>
            <person name="Francoijs K-J."/>
            <person name="Stunnenberg H."/>
            <person name="Weissenbach J."/>
            <person name="Jetten M.S.M."/>
            <person name="Strous M."/>
        </authorList>
    </citation>
    <scope>NUCLEOTIDE SEQUENCE [LARGE SCALE GENOMIC DNA]</scope>
</reference>
<dbReference type="CDD" id="cd01994">
    <property type="entry name" value="AANH_PF0828-like"/>
    <property type="match status" value="1"/>
</dbReference>
<dbReference type="HOGENOM" id="CLU_010289_1_1_0"/>
<organism evidence="2 3">
    <name type="scientific">Methylomirabilis oxygeniifera</name>
    <dbReference type="NCBI Taxonomy" id="671143"/>
    <lineage>
        <taxon>Bacteria</taxon>
        <taxon>Candidatus Methylomirabilota</taxon>
        <taxon>Candidatus Methylomirabilia</taxon>
        <taxon>Candidatus Methylomirabilales</taxon>
        <taxon>Candidatus Methylomirabilaceae</taxon>
        <taxon>Candidatus Methylomirabilis</taxon>
    </lineage>
</organism>
<feature type="domain" description="Diphthamide synthase" evidence="1">
    <location>
        <begin position="7"/>
        <end position="211"/>
    </location>
</feature>
<dbReference type="STRING" id="671143.DAMO_2520"/>
<dbReference type="KEGG" id="mox:DAMO_2520"/>
<accession>D5MJK8</accession>
<name>D5MJK8_METO1</name>
<dbReference type="eggNOG" id="COG2102">
    <property type="taxonomic scope" value="Bacteria"/>
</dbReference>
<protein>
    <recommendedName>
        <fullName evidence="1">Diphthamide synthase domain-containing protein</fullName>
    </recommendedName>
</protein>
<dbReference type="InterPro" id="IPR014729">
    <property type="entry name" value="Rossmann-like_a/b/a_fold"/>
</dbReference>
<sequence>MGNNPSRVLIAWSSGKDSAWALQVLREAGEVEVVGLLTTFNEAFDRVAMHAVRRGLVEAQARAADLPLVDVPLPWPCSNAAYEEAMGRALADARTQLKITHVAFGDLFLEDVRQYRESRMRGTGLAPLFPLWGRPTRTLAREMVSAGLGARITCVDLKRLSPSYAGRSFDGALLDELPGEVDPCGERGEFHTFACAGPMFARPIPVSLGEVVTRDGFVFADLVPGTDGDGANGLTSII</sequence>
<dbReference type="Pfam" id="PF01902">
    <property type="entry name" value="Diphthami_syn_2"/>
    <property type="match status" value="1"/>
</dbReference>
<dbReference type="PATRIC" id="fig|671143.5.peg.2213"/>
<dbReference type="Gene3D" id="3.90.1490.10">
    <property type="entry name" value="putative n-type atp pyrophosphatase, domain 2"/>
    <property type="match status" value="1"/>
</dbReference>
<proteinExistence type="predicted"/>
<gene>
    <name evidence="2" type="ORF">DAMO_2520</name>
</gene>
<dbReference type="Gene3D" id="3.40.50.620">
    <property type="entry name" value="HUPs"/>
    <property type="match status" value="1"/>
</dbReference>
<dbReference type="EMBL" id="FP565575">
    <property type="protein sequence ID" value="CBE69593.1"/>
    <property type="molecule type" value="Genomic_DNA"/>
</dbReference>
<evidence type="ECO:0000259" key="1">
    <source>
        <dbReference type="Pfam" id="PF01902"/>
    </source>
</evidence>
<evidence type="ECO:0000313" key="2">
    <source>
        <dbReference type="EMBL" id="CBE69593.1"/>
    </source>
</evidence>
<dbReference type="AlphaFoldDB" id="D5MJK8"/>